<comment type="caution">
    <text evidence="7">The sequence shown here is derived from an EMBL/GenBank/DDBJ whole genome shotgun (WGS) entry which is preliminary data.</text>
</comment>
<dbReference type="GO" id="GO:0046983">
    <property type="term" value="F:protein dimerization activity"/>
    <property type="evidence" value="ECO:0007669"/>
    <property type="project" value="InterPro"/>
</dbReference>
<feature type="compositionally biased region" description="Basic and acidic residues" evidence="5">
    <location>
        <begin position="182"/>
        <end position="207"/>
    </location>
</feature>
<evidence type="ECO:0000313" key="7">
    <source>
        <dbReference type="EMBL" id="KAK4434327.1"/>
    </source>
</evidence>
<proteinExistence type="predicted"/>
<sequence length="404" mass="43826">MGSEEMGDRVFQHRNSSNILNCPSSVMATTSISDNVAGMSICSESMFKPPNGIDPFYSSGWDPVISGDQSGNFGNSSMVLQNEFTNPNYPVLLENQTMGSSSHLVHFPSDSGLVGMVPKIPSFGSGSFSDIVSSFGHSNFPQNNGAGVQNAVKNVEDPQDHRQDSENGVLGASPNGKRKRKNVEVEKQKDQTGDTVELQKEYDEKKNVGSNSRGRQAVKEAKDNSSGAEASKENYIHVRAKRGQATNSHSLAERVRRERISERMRLLQELVPGCNKITGKAVMLDEIINYVQSLQQQVEFLSMKLATVNPELNVDIERLLSKDILHSRGSNATALGIGPGLNSSHPFQGLPQGTLNAFPGTAPPFHSLPQNLWNNELQNILQNGFDSSPSVGSLGPNGLSKMEL</sequence>
<feature type="region of interest" description="Disordered" evidence="5">
    <location>
        <begin position="156"/>
        <end position="233"/>
    </location>
</feature>
<reference evidence="7" key="1">
    <citation type="submission" date="2020-06" db="EMBL/GenBank/DDBJ databases">
        <authorList>
            <person name="Li T."/>
            <person name="Hu X."/>
            <person name="Zhang T."/>
            <person name="Song X."/>
            <person name="Zhang H."/>
            <person name="Dai N."/>
            <person name="Sheng W."/>
            <person name="Hou X."/>
            <person name="Wei L."/>
        </authorList>
    </citation>
    <scope>NUCLEOTIDE SEQUENCE</scope>
    <source>
        <strain evidence="7">3651</strain>
        <tissue evidence="7">Leaf</tissue>
    </source>
</reference>
<dbReference type="FunFam" id="4.10.280.10:FF:000002">
    <property type="entry name" value="Basic helix-loop-helix transcription factor"/>
    <property type="match status" value="1"/>
</dbReference>
<protein>
    <submittedName>
        <fullName evidence="7">Transcription factor</fullName>
    </submittedName>
</protein>
<evidence type="ECO:0000256" key="1">
    <source>
        <dbReference type="ARBA" id="ARBA00004123"/>
    </source>
</evidence>
<comment type="subcellular location">
    <subcellularLocation>
        <location evidence="1">Nucleus</location>
    </subcellularLocation>
</comment>
<dbReference type="InterPro" id="IPR011598">
    <property type="entry name" value="bHLH_dom"/>
</dbReference>
<dbReference type="PANTHER" id="PTHR12565">
    <property type="entry name" value="STEROL REGULATORY ELEMENT-BINDING PROTEIN"/>
    <property type="match status" value="1"/>
</dbReference>
<gene>
    <name evidence="7" type="ORF">Salat_0595500</name>
</gene>
<feature type="region of interest" description="Disordered" evidence="5">
    <location>
        <begin position="385"/>
        <end position="404"/>
    </location>
</feature>
<keyword evidence="4" id="KW-0539">Nucleus</keyword>
<keyword evidence="8" id="KW-1185">Reference proteome</keyword>
<evidence type="ECO:0000256" key="4">
    <source>
        <dbReference type="ARBA" id="ARBA00023242"/>
    </source>
</evidence>
<dbReference type="PANTHER" id="PTHR12565:SF312">
    <property type="entry name" value="TRANSCRIPTION FACTOR BHLH74"/>
    <property type="match status" value="1"/>
</dbReference>
<evidence type="ECO:0000256" key="2">
    <source>
        <dbReference type="ARBA" id="ARBA00023015"/>
    </source>
</evidence>
<keyword evidence="2" id="KW-0805">Transcription regulation</keyword>
<evidence type="ECO:0000256" key="5">
    <source>
        <dbReference type="SAM" id="MobiDB-lite"/>
    </source>
</evidence>
<dbReference type="GO" id="GO:0003700">
    <property type="term" value="F:DNA-binding transcription factor activity"/>
    <property type="evidence" value="ECO:0007669"/>
    <property type="project" value="TreeGrafter"/>
</dbReference>
<dbReference type="AlphaFoldDB" id="A0AAE2CTV8"/>
<feature type="domain" description="BHLH" evidence="6">
    <location>
        <begin position="244"/>
        <end position="294"/>
    </location>
</feature>
<dbReference type="GO" id="GO:0005634">
    <property type="term" value="C:nucleus"/>
    <property type="evidence" value="ECO:0007669"/>
    <property type="project" value="UniProtKB-SubCell"/>
</dbReference>
<feature type="compositionally biased region" description="Basic and acidic residues" evidence="5">
    <location>
        <begin position="156"/>
        <end position="165"/>
    </location>
</feature>
<dbReference type="Gene3D" id="4.10.280.10">
    <property type="entry name" value="Helix-loop-helix DNA-binding domain"/>
    <property type="match status" value="1"/>
</dbReference>
<dbReference type="InterPro" id="IPR024097">
    <property type="entry name" value="bHLH_ZIP_TF"/>
</dbReference>
<dbReference type="SUPFAM" id="SSF47459">
    <property type="entry name" value="HLH, helix-loop-helix DNA-binding domain"/>
    <property type="match status" value="1"/>
</dbReference>
<dbReference type="Proteomes" id="UP001293254">
    <property type="component" value="Unassembled WGS sequence"/>
</dbReference>
<dbReference type="Pfam" id="PF00010">
    <property type="entry name" value="HLH"/>
    <property type="match status" value="1"/>
</dbReference>
<accession>A0AAE2CTV8</accession>
<organism evidence="7 8">
    <name type="scientific">Sesamum alatum</name>
    <dbReference type="NCBI Taxonomy" id="300844"/>
    <lineage>
        <taxon>Eukaryota</taxon>
        <taxon>Viridiplantae</taxon>
        <taxon>Streptophyta</taxon>
        <taxon>Embryophyta</taxon>
        <taxon>Tracheophyta</taxon>
        <taxon>Spermatophyta</taxon>
        <taxon>Magnoliopsida</taxon>
        <taxon>eudicotyledons</taxon>
        <taxon>Gunneridae</taxon>
        <taxon>Pentapetalae</taxon>
        <taxon>asterids</taxon>
        <taxon>lamiids</taxon>
        <taxon>Lamiales</taxon>
        <taxon>Pedaliaceae</taxon>
        <taxon>Sesamum</taxon>
    </lineage>
</organism>
<keyword evidence="3" id="KW-0804">Transcription</keyword>
<evidence type="ECO:0000256" key="3">
    <source>
        <dbReference type="ARBA" id="ARBA00023163"/>
    </source>
</evidence>
<dbReference type="InterPro" id="IPR036638">
    <property type="entry name" value="HLH_DNA-bd_sf"/>
</dbReference>
<evidence type="ECO:0000259" key="6">
    <source>
        <dbReference type="PROSITE" id="PS50888"/>
    </source>
</evidence>
<dbReference type="EMBL" id="JACGWO010000002">
    <property type="protein sequence ID" value="KAK4434327.1"/>
    <property type="molecule type" value="Genomic_DNA"/>
</dbReference>
<dbReference type="CDD" id="cd18919">
    <property type="entry name" value="bHLH_AtBPE_like"/>
    <property type="match status" value="1"/>
</dbReference>
<evidence type="ECO:0000313" key="8">
    <source>
        <dbReference type="Proteomes" id="UP001293254"/>
    </source>
</evidence>
<name>A0AAE2CTV8_9LAMI</name>
<dbReference type="PROSITE" id="PS50888">
    <property type="entry name" value="BHLH"/>
    <property type="match status" value="1"/>
</dbReference>
<reference evidence="7" key="2">
    <citation type="journal article" date="2024" name="Plant">
        <title>Genomic evolution and insights into agronomic trait innovations of Sesamum species.</title>
        <authorList>
            <person name="Miao H."/>
            <person name="Wang L."/>
            <person name="Qu L."/>
            <person name="Liu H."/>
            <person name="Sun Y."/>
            <person name="Le M."/>
            <person name="Wang Q."/>
            <person name="Wei S."/>
            <person name="Zheng Y."/>
            <person name="Lin W."/>
            <person name="Duan Y."/>
            <person name="Cao H."/>
            <person name="Xiong S."/>
            <person name="Wang X."/>
            <person name="Wei L."/>
            <person name="Li C."/>
            <person name="Ma Q."/>
            <person name="Ju M."/>
            <person name="Zhao R."/>
            <person name="Li G."/>
            <person name="Mu C."/>
            <person name="Tian Q."/>
            <person name="Mei H."/>
            <person name="Zhang T."/>
            <person name="Gao T."/>
            <person name="Zhang H."/>
        </authorList>
    </citation>
    <scope>NUCLEOTIDE SEQUENCE</scope>
    <source>
        <strain evidence="7">3651</strain>
    </source>
</reference>
<dbReference type="SMART" id="SM00353">
    <property type="entry name" value="HLH"/>
    <property type="match status" value="1"/>
</dbReference>